<dbReference type="EMBL" id="CAJNNW010030887">
    <property type="protein sequence ID" value="CAE8704960.1"/>
    <property type="molecule type" value="Genomic_DNA"/>
</dbReference>
<protein>
    <recommendedName>
        <fullName evidence="3">Spermidine synthase</fullName>
    </recommendedName>
</protein>
<dbReference type="Proteomes" id="UP000626109">
    <property type="component" value="Unassembled WGS sequence"/>
</dbReference>
<name>A0A813KEH3_POLGL</name>
<dbReference type="InterPro" id="IPR029063">
    <property type="entry name" value="SAM-dependent_MTases_sf"/>
</dbReference>
<reference evidence="1" key="1">
    <citation type="submission" date="2021-02" db="EMBL/GenBank/DDBJ databases">
        <authorList>
            <person name="Dougan E. K."/>
            <person name="Rhodes N."/>
            <person name="Thang M."/>
            <person name="Chan C."/>
        </authorList>
    </citation>
    <scope>NUCLEOTIDE SEQUENCE</scope>
</reference>
<dbReference type="SUPFAM" id="SSF53335">
    <property type="entry name" value="S-adenosyl-L-methionine-dependent methyltransferases"/>
    <property type="match status" value="1"/>
</dbReference>
<gene>
    <name evidence="1" type="ORF">PGLA2088_LOCUS33461</name>
</gene>
<evidence type="ECO:0008006" key="3">
    <source>
        <dbReference type="Google" id="ProtNLM"/>
    </source>
</evidence>
<accession>A0A813KEH3</accession>
<comment type="caution">
    <text evidence="1">The sequence shown here is derived from an EMBL/GenBank/DDBJ whole genome shotgun (WGS) entry which is preliminary data.</text>
</comment>
<dbReference type="Gene3D" id="3.40.50.150">
    <property type="entry name" value="Vaccinia Virus protein VP39"/>
    <property type="match status" value="1"/>
</dbReference>
<dbReference type="AlphaFoldDB" id="A0A813KEH3"/>
<organism evidence="1 2">
    <name type="scientific">Polarella glacialis</name>
    <name type="common">Dinoflagellate</name>
    <dbReference type="NCBI Taxonomy" id="89957"/>
    <lineage>
        <taxon>Eukaryota</taxon>
        <taxon>Sar</taxon>
        <taxon>Alveolata</taxon>
        <taxon>Dinophyceae</taxon>
        <taxon>Suessiales</taxon>
        <taxon>Suessiaceae</taxon>
        <taxon>Polarella</taxon>
    </lineage>
</organism>
<sequence length="418" mass="43665">MATSRSRSYRGAAVCFLCAGSGQLWLTFCRLQRPPHTSAGHRFSPSLSRAVVRCLDPGRFEVAPEWLSEGQIIMSTPLDVCPGSLQVSSHRASSMEGLPPGFPSGTDQEWRVLRFQPPEGESRLIQSVTKVCLPPGAPAGSAVQRGDCLPLLFMKSIVSTMLAALVLVRSTGAPADLKRAAQDLKEAPLRILVIGLGGGALSTYLSHNLPGSHVDVAELEPAVLRAASEAMGFVQSDRLRAVLGDGAALALDATKDGLTSDAWPGAYDAVLLDVCDPLGGVPAAFIDPNGDFPRALSAGLLRKRGGILAMNLLPRYDPAPALAAFRGALCEAAKAAGGGIHPGMTFFVREPGRLLDGQAAPGTGNFILIQASGGPDIDSLESLRASIGQAAVEVQHVLNSPFDMASLAGGTSETWPFD</sequence>
<proteinExistence type="predicted"/>
<evidence type="ECO:0000313" key="1">
    <source>
        <dbReference type="EMBL" id="CAE8704960.1"/>
    </source>
</evidence>
<evidence type="ECO:0000313" key="2">
    <source>
        <dbReference type="Proteomes" id="UP000626109"/>
    </source>
</evidence>